<comment type="caution">
    <text evidence="7">The sequence shown here is derived from an EMBL/GenBank/DDBJ whole genome shotgun (WGS) entry which is preliminary data.</text>
</comment>
<dbReference type="InterPro" id="IPR042099">
    <property type="entry name" value="ANL_N_sf"/>
</dbReference>
<feature type="transmembrane region" description="Helical" evidence="3">
    <location>
        <begin position="557"/>
        <end position="580"/>
    </location>
</feature>
<accession>A0A4V3B2K4</accession>
<feature type="transmembrane region" description="Helical" evidence="3">
    <location>
        <begin position="815"/>
        <end position="836"/>
    </location>
</feature>
<dbReference type="InterPro" id="IPR009081">
    <property type="entry name" value="PP-bd_ACP"/>
</dbReference>
<evidence type="ECO:0000256" key="3">
    <source>
        <dbReference type="SAM" id="Phobius"/>
    </source>
</evidence>
<dbReference type="GO" id="GO:0031956">
    <property type="term" value="F:medium-chain fatty acid-CoA ligase activity"/>
    <property type="evidence" value="ECO:0007669"/>
    <property type="project" value="TreeGrafter"/>
</dbReference>
<feature type="transmembrane region" description="Helical" evidence="3">
    <location>
        <begin position="763"/>
        <end position="784"/>
    </location>
</feature>
<feature type="transmembrane region" description="Helical" evidence="3">
    <location>
        <begin position="692"/>
        <end position="709"/>
    </location>
</feature>
<name>A0A4V3B2K4_9MICC</name>
<organism evidence="7 8">
    <name type="scientific">Arthrobacter nitrophenolicus</name>
    <dbReference type="NCBI Taxonomy" id="683150"/>
    <lineage>
        <taxon>Bacteria</taxon>
        <taxon>Bacillati</taxon>
        <taxon>Actinomycetota</taxon>
        <taxon>Actinomycetes</taxon>
        <taxon>Micrococcales</taxon>
        <taxon>Micrococcaceae</taxon>
        <taxon>Arthrobacter</taxon>
    </lineage>
</organism>
<evidence type="ECO:0000313" key="8">
    <source>
        <dbReference type="Proteomes" id="UP000294621"/>
    </source>
</evidence>
<dbReference type="InterPro" id="IPR000873">
    <property type="entry name" value="AMP-dep_synth/lig_dom"/>
</dbReference>
<gene>
    <name evidence="7" type="ORF">E2R57_00400</name>
</gene>
<feature type="transmembrane region" description="Helical" evidence="3">
    <location>
        <begin position="791"/>
        <end position="809"/>
    </location>
</feature>
<evidence type="ECO:0000259" key="5">
    <source>
        <dbReference type="Pfam" id="PF00550"/>
    </source>
</evidence>
<dbReference type="OrthoDB" id="8445630at2"/>
<proteinExistence type="inferred from homology"/>
<sequence>MTTQPELARVAFTDLARHGDRPAVLTADGTVTYRELAALVDRTAARLGTERRLVVLAAGNTLDSLVGYLAALSGGHPLLLAPADKPEALASLVNAYDPDALLWPGGGDGTPMLQERRPGTRHDLHPDLALLLSTSGSTGSPKLVRLSHTNLSANAEAIAEYLHIGPDDRAATTLPLHYCYGLSVVNSHLVRGAGLVLTDLSVVDPCFWDLFRDQGATSFAAVPYTFDLLERVGFADKNLPRLRYVTQAGGRLAPEKVRSWAETGQRRGWDLFVMYGATEATARMAYLPPDLAADHAETIGVPVPGGTFRIDPVEDLADGELVYTGPNVMLGYAETPADLALGREISELRTGDLARQQENGLYQVVGRRSRFVKIVGLRVDLGQVERILAGMGITAAAAGTDDLLVAAVEGGHDGGMLAKVLAGNLGLPRAAVVVRPVEQLPRLATGKIDYPAVRSLGAPEVTPVPDSDSGAAAAVPGAAVPGTAPEGQAGIRQIFMDALECDSVADDDTFVSLDGDSLSYVAVSVRLEGVLGKLPSDWHLLTVKELERRRPARKKRFVSFLETSLVVRAAAIVCVVATHVELFTFQTAHLLFAVAGYNFARFQLAEERVPRLRRQFRGLARIVVPSVLFIAVAYLLTDHYTVANIFLLNAMVGPEQVTTQWHFWFVELLVYILLAVGALMAIPWVDRWERRAPFLFALGLVGVALLSRYDLVDPGLPKPPPVFWIFALGWALARARTNLHRLTVSLITVLTLPGFFNSTVREVTVAAGILLLAWVPALPVPALLRRVTGWLAAASLYIYLTHWLVYPVLLPVSQVLAVAGSLVFGVGYWALCRWAPGAWTAVKTRRKRARPALARTGP</sequence>
<feature type="domain" description="Carrier" evidence="5">
    <location>
        <begin position="491"/>
        <end position="537"/>
    </location>
</feature>
<dbReference type="AlphaFoldDB" id="A0A4V3B2K4"/>
<keyword evidence="2" id="KW-0436">Ligase</keyword>
<evidence type="ECO:0000259" key="6">
    <source>
        <dbReference type="Pfam" id="PF01757"/>
    </source>
</evidence>
<feature type="transmembrane region" description="Helical" evidence="3">
    <location>
        <begin position="586"/>
        <end position="604"/>
    </location>
</feature>
<feature type="domain" description="Acyltransferase 3" evidence="6">
    <location>
        <begin position="567"/>
        <end position="816"/>
    </location>
</feature>
<protein>
    <submittedName>
        <fullName evidence="7">AMP-dependent synthetase</fullName>
    </submittedName>
</protein>
<dbReference type="PANTHER" id="PTHR43201:SF5">
    <property type="entry name" value="MEDIUM-CHAIN ACYL-COA LIGASE ACSF2, MITOCHONDRIAL"/>
    <property type="match status" value="1"/>
</dbReference>
<comment type="similarity">
    <text evidence="1">Belongs to the ATP-dependent AMP-binding enzyme family.</text>
</comment>
<dbReference type="RefSeq" id="WP_133345547.1">
    <property type="nucleotide sequence ID" value="NZ_SMZQ01000001.1"/>
</dbReference>
<evidence type="ECO:0000256" key="2">
    <source>
        <dbReference type="ARBA" id="ARBA00022598"/>
    </source>
</evidence>
<keyword evidence="3" id="KW-1133">Transmembrane helix</keyword>
<evidence type="ECO:0000256" key="1">
    <source>
        <dbReference type="ARBA" id="ARBA00006432"/>
    </source>
</evidence>
<reference evidence="7 8" key="1">
    <citation type="submission" date="2019-03" db="EMBL/GenBank/DDBJ databases">
        <title>Genome Sequencing and Assembly of Various Microbes Isolated from Partially Reclaimed Soil and Acid Mine Drainage (AMD) Site.</title>
        <authorList>
            <person name="Steinbock B."/>
            <person name="Bechtold R."/>
            <person name="Sevigny J.L."/>
            <person name="Thomas D."/>
            <person name="Cuthill L.R."/>
            <person name="Aveiro Johannsen E.J."/>
            <person name="Thomas K."/>
            <person name="Ghosh A."/>
        </authorList>
    </citation>
    <scope>NUCLEOTIDE SEQUENCE [LARGE SCALE GENOMIC DNA]</scope>
    <source>
        <strain evidence="7 8">S-A1</strain>
    </source>
</reference>
<dbReference type="GO" id="GO:0016747">
    <property type="term" value="F:acyltransferase activity, transferring groups other than amino-acyl groups"/>
    <property type="evidence" value="ECO:0007669"/>
    <property type="project" value="InterPro"/>
</dbReference>
<dbReference type="SUPFAM" id="SSF56801">
    <property type="entry name" value="Acetyl-CoA synthetase-like"/>
    <property type="match status" value="1"/>
</dbReference>
<dbReference type="PANTHER" id="PTHR43201">
    <property type="entry name" value="ACYL-COA SYNTHETASE"/>
    <property type="match status" value="1"/>
</dbReference>
<dbReference type="Pfam" id="PF01757">
    <property type="entry name" value="Acyl_transf_3"/>
    <property type="match status" value="1"/>
</dbReference>
<feature type="domain" description="AMP-dependent synthetase/ligase" evidence="4">
    <location>
        <begin position="15"/>
        <end position="332"/>
    </location>
</feature>
<evidence type="ECO:0000313" key="7">
    <source>
        <dbReference type="EMBL" id="TDL41178.1"/>
    </source>
</evidence>
<dbReference type="EMBL" id="SMZQ01000001">
    <property type="protein sequence ID" value="TDL41178.1"/>
    <property type="molecule type" value="Genomic_DNA"/>
</dbReference>
<dbReference type="Pfam" id="PF00550">
    <property type="entry name" value="PP-binding"/>
    <property type="match status" value="1"/>
</dbReference>
<keyword evidence="3" id="KW-0812">Transmembrane</keyword>
<dbReference type="Proteomes" id="UP000294621">
    <property type="component" value="Unassembled WGS sequence"/>
</dbReference>
<dbReference type="Pfam" id="PF00501">
    <property type="entry name" value="AMP-binding"/>
    <property type="match status" value="1"/>
</dbReference>
<dbReference type="Gene3D" id="3.40.50.12780">
    <property type="entry name" value="N-terminal domain of ligase-like"/>
    <property type="match status" value="1"/>
</dbReference>
<dbReference type="InterPro" id="IPR002656">
    <property type="entry name" value="Acyl_transf_3_dom"/>
</dbReference>
<dbReference type="GO" id="GO:0006631">
    <property type="term" value="P:fatty acid metabolic process"/>
    <property type="evidence" value="ECO:0007669"/>
    <property type="project" value="TreeGrafter"/>
</dbReference>
<evidence type="ECO:0000259" key="4">
    <source>
        <dbReference type="Pfam" id="PF00501"/>
    </source>
</evidence>
<keyword evidence="3" id="KW-0472">Membrane</keyword>
<feature type="transmembrane region" description="Helical" evidence="3">
    <location>
        <begin position="661"/>
        <end position="685"/>
    </location>
</feature>